<dbReference type="STRING" id="76114.ebA2863"/>
<evidence type="ECO:0000313" key="2">
    <source>
        <dbReference type="Proteomes" id="UP000006552"/>
    </source>
</evidence>
<dbReference type="HOGENOM" id="CLU_1297610_0_0_4"/>
<dbReference type="eggNOG" id="COG1502">
    <property type="taxonomic scope" value="Bacteria"/>
</dbReference>
<dbReference type="KEGG" id="eba:ebA2863"/>
<gene>
    <name evidence="1" type="ORF">ebA2863</name>
</gene>
<sequence>MHRIAIFLRNTGSTNKFRRTVLGTLRSDMVDEALLCSGFFQDDAKYSTGADFDLIAHRSCAPLKLTTLGLYSYSWKAQYSSFFSQIQEKNACACFTAVKKRIPSMGWHAKVFLAKAAGQPVVGIIGSSNVTRRAFGELKDFNYECDVVVWDENIPDIDTVVNAAIGDLGDVSDVIFTYYDDNHIANKQPLQNRLLSLEAEIMSKAIDA</sequence>
<protein>
    <recommendedName>
        <fullName evidence="3">Phospholipase D-like domain-containing protein</fullName>
    </recommendedName>
</protein>
<organism evidence="1 2">
    <name type="scientific">Aromatoleum aromaticum (strain DSM 19018 / LMG 30748 / EbN1)</name>
    <name type="common">Azoarcus sp. (strain EbN1)</name>
    <dbReference type="NCBI Taxonomy" id="76114"/>
    <lineage>
        <taxon>Bacteria</taxon>
        <taxon>Pseudomonadati</taxon>
        <taxon>Pseudomonadota</taxon>
        <taxon>Betaproteobacteria</taxon>
        <taxon>Rhodocyclales</taxon>
        <taxon>Rhodocyclaceae</taxon>
        <taxon>Aromatoleum</taxon>
    </lineage>
</organism>
<reference evidence="1 2" key="1">
    <citation type="journal article" date="2005" name="Arch. Microbiol.">
        <title>The genome sequence of an anaerobic aromatic-degrading denitrifying bacterium, strain EbN1.</title>
        <authorList>
            <person name="Rabus R."/>
            <person name="Kube M."/>
            <person name="Heider J."/>
            <person name="Beck A."/>
            <person name="Heitmann K."/>
            <person name="Widdel F."/>
            <person name="Reinhardt R."/>
        </authorList>
    </citation>
    <scope>NUCLEOTIDE SEQUENCE [LARGE SCALE GENOMIC DNA]</scope>
    <source>
        <strain evidence="1 2">EbN1</strain>
    </source>
</reference>
<dbReference type="RefSeq" id="WP_011237451.1">
    <property type="nucleotide sequence ID" value="NC_006513.1"/>
</dbReference>
<name>Q5P4M5_AROAE</name>
<accession>Q5P4M5</accession>
<dbReference type="EMBL" id="CR555306">
    <property type="protein sequence ID" value="CAI07737.1"/>
    <property type="molecule type" value="Genomic_DNA"/>
</dbReference>
<dbReference type="AlphaFoldDB" id="Q5P4M5"/>
<proteinExistence type="predicted"/>
<dbReference type="Gene3D" id="3.30.870.10">
    <property type="entry name" value="Endonuclease Chain A"/>
    <property type="match status" value="1"/>
</dbReference>
<dbReference type="OrthoDB" id="9182315at2"/>
<keyword evidence="2" id="KW-1185">Reference proteome</keyword>
<evidence type="ECO:0000313" key="1">
    <source>
        <dbReference type="EMBL" id="CAI07737.1"/>
    </source>
</evidence>
<evidence type="ECO:0008006" key="3">
    <source>
        <dbReference type="Google" id="ProtNLM"/>
    </source>
</evidence>
<dbReference type="Proteomes" id="UP000006552">
    <property type="component" value="Chromosome"/>
</dbReference>